<dbReference type="EMBL" id="RJTH01000010">
    <property type="protein sequence ID" value="RUM22147.1"/>
    <property type="molecule type" value="Genomic_DNA"/>
</dbReference>
<accession>A0A432PET4</accession>
<protein>
    <submittedName>
        <fullName evidence="2">Uncharacterized protein</fullName>
    </submittedName>
</protein>
<evidence type="ECO:0000256" key="1">
    <source>
        <dbReference type="SAM" id="MobiDB-lite"/>
    </source>
</evidence>
<sequence length="66" mass="7180">MQMADIIPFPNPVSPLSMDTHDLQAANGSSGDPEMDKMLQARARIRKVLDDLDSLNGRLSELVAEG</sequence>
<feature type="region of interest" description="Disordered" evidence="1">
    <location>
        <begin position="1"/>
        <end position="34"/>
    </location>
</feature>
<dbReference type="OrthoDB" id="8393281at2"/>
<name>A0A432PET4_9HYPH</name>
<dbReference type="AlphaFoldDB" id="A0A432PET4"/>
<gene>
    <name evidence="2" type="ORF">EFQ99_24915</name>
</gene>
<comment type="caution">
    <text evidence="2">The sequence shown here is derived from an EMBL/GenBank/DDBJ whole genome shotgun (WGS) entry which is preliminary data.</text>
</comment>
<dbReference type="Proteomes" id="UP000278823">
    <property type="component" value="Unassembled WGS sequence"/>
</dbReference>
<evidence type="ECO:0000313" key="2">
    <source>
        <dbReference type="EMBL" id="RUM22147.1"/>
    </source>
</evidence>
<proteinExistence type="predicted"/>
<evidence type="ECO:0000313" key="3">
    <source>
        <dbReference type="Proteomes" id="UP000278823"/>
    </source>
</evidence>
<keyword evidence="3" id="KW-1185">Reference proteome</keyword>
<organism evidence="2 3">
    <name type="scientific">Rhizobium vallis</name>
    <dbReference type="NCBI Taxonomy" id="634290"/>
    <lineage>
        <taxon>Bacteria</taxon>
        <taxon>Pseudomonadati</taxon>
        <taxon>Pseudomonadota</taxon>
        <taxon>Alphaproteobacteria</taxon>
        <taxon>Hyphomicrobiales</taxon>
        <taxon>Rhizobiaceae</taxon>
        <taxon>Rhizobium/Agrobacterium group</taxon>
        <taxon>Rhizobium</taxon>
    </lineage>
</organism>
<reference evidence="3" key="1">
    <citation type="submission" date="2018-11" db="EMBL/GenBank/DDBJ databases">
        <title>Rhizobium chutanense sp. nov., isolated from root nodules of Phaseolus vulgaris in China.</title>
        <authorList>
            <person name="Huo Y."/>
        </authorList>
    </citation>
    <scope>NUCLEOTIDE SEQUENCE [LARGE SCALE GENOMIC DNA]</scope>
    <source>
        <strain evidence="3">CCBAU 65647</strain>
    </source>
</reference>